<dbReference type="Ensembl" id="ENSNMLT00000047671.1">
    <property type="protein sequence ID" value="ENSNMLP00000042929.1"/>
    <property type="gene ID" value="ENSNMLG00000026123.1"/>
</dbReference>
<dbReference type="InterPro" id="IPR003599">
    <property type="entry name" value="Ig_sub"/>
</dbReference>
<keyword evidence="2" id="KW-0393">Immunoglobulin domain</keyword>
<evidence type="ECO:0000313" key="4">
    <source>
        <dbReference type="Ensembl" id="ENSNMLP00000042929.1"/>
    </source>
</evidence>
<feature type="domain" description="Immunoglobulin" evidence="3">
    <location>
        <begin position="122"/>
        <end position="200"/>
    </location>
</feature>
<evidence type="ECO:0000256" key="2">
    <source>
        <dbReference type="ARBA" id="ARBA00023319"/>
    </source>
</evidence>
<organism evidence="4 5">
    <name type="scientific">Neogobius melanostomus</name>
    <name type="common">round goby</name>
    <dbReference type="NCBI Taxonomy" id="47308"/>
    <lineage>
        <taxon>Eukaryota</taxon>
        <taxon>Metazoa</taxon>
        <taxon>Chordata</taxon>
        <taxon>Craniata</taxon>
        <taxon>Vertebrata</taxon>
        <taxon>Euteleostomi</taxon>
        <taxon>Actinopterygii</taxon>
        <taxon>Neopterygii</taxon>
        <taxon>Teleostei</taxon>
        <taxon>Neoteleostei</taxon>
        <taxon>Acanthomorphata</taxon>
        <taxon>Gobiaria</taxon>
        <taxon>Gobiiformes</taxon>
        <taxon>Gobioidei</taxon>
        <taxon>Gobiidae</taxon>
        <taxon>Benthophilinae</taxon>
        <taxon>Neogobiini</taxon>
        <taxon>Neogobius</taxon>
    </lineage>
</organism>
<accession>A0A8C6UZF2</accession>
<dbReference type="Pfam" id="PF07679">
    <property type="entry name" value="I-set"/>
    <property type="match status" value="2"/>
</dbReference>
<dbReference type="FunFam" id="2.60.40.10:FF:000031">
    <property type="entry name" value="Myosin-binding protein C, slow type"/>
    <property type="match status" value="2"/>
</dbReference>
<dbReference type="PANTHER" id="PTHR14340:SF9">
    <property type="entry name" value="FIBRONECTIN TYPE-III DOMAIN-CONTAINING PROTEIN"/>
    <property type="match status" value="1"/>
</dbReference>
<keyword evidence="5" id="KW-1185">Reference proteome</keyword>
<evidence type="ECO:0000259" key="3">
    <source>
        <dbReference type="SMART" id="SM00409"/>
    </source>
</evidence>
<dbReference type="AlphaFoldDB" id="A0A8C6UZF2"/>
<dbReference type="InterPro" id="IPR036179">
    <property type="entry name" value="Ig-like_dom_sf"/>
</dbReference>
<dbReference type="Proteomes" id="UP000694523">
    <property type="component" value="Unplaced"/>
</dbReference>
<reference evidence="4" key="1">
    <citation type="submission" date="2025-08" db="UniProtKB">
        <authorList>
            <consortium name="Ensembl"/>
        </authorList>
    </citation>
    <scope>IDENTIFICATION</scope>
</reference>
<dbReference type="Gene3D" id="2.60.40.10">
    <property type="entry name" value="Immunoglobulins"/>
    <property type="match status" value="2"/>
</dbReference>
<dbReference type="SUPFAM" id="SSF48726">
    <property type="entry name" value="Immunoglobulin"/>
    <property type="match status" value="2"/>
</dbReference>
<name>A0A8C6UZF2_9GOBI</name>
<sequence length="222" mass="24030">PSKSSPSALTTASSSYITRFSLCSPGAPSLEVPSDEVVVVEGEKLHLVVPYKAIPIPKLMWQKEEAELKPDDRLSVTVEMNDAHLELLKSTRADGGKYTINLENTLGKASGAVTVRVIDFSPQFVYLIFAHFIILICSPPEVKWTKDGADTDAERVQIETEGKNTTLFIKVSARSDHGIYTVTGTNAGGTKSAETHVDVMGECGGTGALLLFSKRTNHHDLD</sequence>
<evidence type="ECO:0000313" key="5">
    <source>
        <dbReference type="Proteomes" id="UP000694523"/>
    </source>
</evidence>
<keyword evidence="1" id="KW-0677">Repeat</keyword>
<dbReference type="InterPro" id="IPR013098">
    <property type="entry name" value="Ig_I-set"/>
</dbReference>
<dbReference type="InterPro" id="IPR013783">
    <property type="entry name" value="Ig-like_fold"/>
</dbReference>
<dbReference type="PANTHER" id="PTHR14340">
    <property type="entry name" value="MICROFIBRIL-ASSOCIATED GLYCOPROTEIN 3"/>
    <property type="match status" value="1"/>
</dbReference>
<proteinExistence type="predicted"/>
<dbReference type="SMART" id="SM00409">
    <property type="entry name" value="IG"/>
    <property type="match status" value="2"/>
</dbReference>
<feature type="domain" description="Immunoglobulin" evidence="3">
    <location>
        <begin position="34"/>
        <end position="118"/>
    </location>
</feature>
<protein>
    <recommendedName>
        <fullName evidence="3">Immunoglobulin domain-containing protein</fullName>
    </recommendedName>
</protein>
<evidence type="ECO:0000256" key="1">
    <source>
        <dbReference type="ARBA" id="ARBA00022737"/>
    </source>
</evidence>
<reference evidence="4" key="2">
    <citation type="submission" date="2025-09" db="UniProtKB">
        <authorList>
            <consortium name="Ensembl"/>
        </authorList>
    </citation>
    <scope>IDENTIFICATION</scope>
</reference>